<gene>
    <name evidence="2" type="ORF">C2845_PM01G26960</name>
</gene>
<evidence type="ECO:0000313" key="3">
    <source>
        <dbReference type="Proteomes" id="UP000275267"/>
    </source>
</evidence>
<name>A0A3L6TLB0_PANMI</name>
<evidence type="ECO:0000313" key="2">
    <source>
        <dbReference type="EMBL" id="RLN40301.1"/>
    </source>
</evidence>
<dbReference type="PANTHER" id="PTHR12956:SF54">
    <property type="entry name" value="OS03G0769050 PROTEIN"/>
    <property type="match status" value="1"/>
</dbReference>
<dbReference type="InterPro" id="IPR048354">
    <property type="entry name" value="TOD1_MUCI70_glycTrfase_dom"/>
</dbReference>
<reference evidence="3" key="1">
    <citation type="journal article" date="2019" name="Nat. Commun.">
        <title>The genome of broomcorn millet.</title>
        <authorList>
            <person name="Zou C."/>
            <person name="Miki D."/>
            <person name="Li D."/>
            <person name="Tang Q."/>
            <person name="Xiao L."/>
            <person name="Rajput S."/>
            <person name="Deng P."/>
            <person name="Jia W."/>
            <person name="Huang R."/>
            <person name="Zhang M."/>
            <person name="Sun Y."/>
            <person name="Hu J."/>
            <person name="Fu X."/>
            <person name="Schnable P.S."/>
            <person name="Li F."/>
            <person name="Zhang H."/>
            <person name="Feng B."/>
            <person name="Zhu X."/>
            <person name="Liu R."/>
            <person name="Schnable J.C."/>
            <person name="Zhu J.-K."/>
            <person name="Zhang H."/>
        </authorList>
    </citation>
    <scope>NUCLEOTIDE SEQUENCE [LARGE SCALE GENOMIC DNA]</scope>
</reference>
<dbReference type="PANTHER" id="PTHR12956">
    <property type="entry name" value="ALKALINE CERAMIDASE-RELATED"/>
    <property type="match status" value="1"/>
</dbReference>
<evidence type="ECO:0000259" key="1">
    <source>
        <dbReference type="Pfam" id="PF04765"/>
    </source>
</evidence>
<protein>
    <recommendedName>
        <fullName evidence="1">TOD1/MUCI70 glycosyltransferase-like domain-containing protein</fullName>
    </recommendedName>
</protein>
<dbReference type="EMBL" id="PQIB02000001">
    <property type="protein sequence ID" value="RLN40301.1"/>
    <property type="molecule type" value="Genomic_DNA"/>
</dbReference>
<sequence length="456" mass="51433">MPSSSSLIQGISISVSDDDETTGKVRVRVRRKRTRASASASARRRRLIFRTARLGVPLLLAALAVSLLLYESYRLTPSDSSTLPPPSFADFGLLSRAARAAGSPRKSCLKLLDPEKLQNLELPEIPETNMSIKEVVYRSSLHHIEDDIASHTESSRFNSFTGYQTLTEREESFKIKEGMTVHCGFCNESGGFRVSAVDREYMRYCKVVVATCAFGGGDDLHQPIGMTENSIRKVCYVAFWDEVTRASQEEEGNKIGGDNMIGLWRIILVSDLPFSDQRLNGKIPKLISHRLFPMARYSIWVDSKSQFRRDPLGVLEALLWRSNSSLALSEHGARSSLYDEAKAIVKKHKATPEEVKVQLDQYRLDGIPDEKRFNGKKALAEASVIVRDHAPSTNLFMCLWFNEVVRFTSRDQLSFPYVLRRLRPPGVHLFPVCARKDLVNSFGHRRKVKPLVKDAR</sequence>
<proteinExistence type="predicted"/>
<dbReference type="Pfam" id="PF04765">
    <property type="entry name" value="TOD1_MUCI70"/>
    <property type="match status" value="1"/>
</dbReference>
<dbReference type="AlphaFoldDB" id="A0A3L6TLB0"/>
<comment type="caution">
    <text evidence="2">The sequence shown here is derived from an EMBL/GenBank/DDBJ whole genome shotgun (WGS) entry which is preliminary data.</text>
</comment>
<dbReference type="STRING" id="4540.A0A3L6TLB0"/>
<dbReference type="OrthoDB" id="1905162at2759"/>
<accession>A0A3L6TLB0</accession>
<dbReference type="InterPro" id="IPR006852">
    <property type="entry name" value="TOD1_MUCI70"/>
</dbReference>
<organism evidence="2 3">
    <name type="scientific">Panicum miliaceum</name>
    <name type="common">Proso millet</name>
    <name type="synonym">Broomcorn millet</name>
    <dbReference type="NCBI Taxonomy" id="4540"/>
    <lineage>
        <taxon>Eukaryota</taxon>
        <taxon>Viridiplantae</taxon>
        <taxon>Streptophyta</taxon>
        <taxon>Embryophyta</taxon>
        <taxon>Tracheophyta</taxon>
        <taxon>Spermatophyta</taxon>
        <taxon>Magnoliopsida</taxon>
        <taxon>Liliopsida</taxon>
        <taxon>Poales</taxon>
        <taxon>Poaceae</taxon>
        <taxon>PACMAD clade</taxon>
        <taxon>Panicoideae</taxon>
        <taxon>Panicodae</taxon>
        <taxon>Paniceae</taxon>
        <taxon>Panicinae</taxon>
        <taxon>Panicum</taxon>
        <taxon>Panicum sect. Panicum</taxon>
    </lineage>
</organism>
<keyword evidence="3" id="KW-1185">Reference proteome</keyword>
<dbReference type="Proteomes" id="UP000275267">
    <property type="component" value="Unassembled WGS sequence"/>
</dbReference>
<feature type="domain" description="TOD1/MUCI70 glycosyltransferase-like" evidence="1">
    <location>
        <begin position="141"/>
        <end position="444"/>
    </location>
</feature>